<dbReference type="EMBL" id="BTRK01000006">
    <property type="protein sequence ID" value="GMR58815.1"/>
    <property type="molecule type" value="Genomic_DNA"/>
</dbReference>
<dbReference type="GO" id="GO:0007165">
    <property type="term" value="P:signal transduction"/>
    <property type="evidence" value="ECO:0007669"/>
    <property type="project" value="TreeGrafter"/>
</dbReference>
<comment type="caution">
    <text evidence="1">The sequence shown here is derived from an EMBL/GenBank/DDBJ whole genome shotgun (WGS) entry which is preliminary data.</text>
</comment>
<evidence type="ECO:0000313" key="1">
    <source>
        <dbReference type="EMBL" id="GMR58815.1"/>
    </source>
</evidence>
<dbReference type="Proteomes" id="UP001328107">
    <property type="component" value="Unassembled WGS sequence"/>
</dbReference>
<dbReference type="SUPFAM" id="SSF51445">
    <property type="entry name" value="(Trans)glycosidases"/>
    <property type="match status" value="1"/>
</dbReference>
<feature type="non-terminal residue" evidence="1">
    <location>
        <position position="173"/>
    </location>
</feature>
<keyword evidence="2" id="KW-1185">Reference proteome</keyword>
<dbReference type="GO" id="GO:0045087">
    <property type="term" value="P:innate immune response"/>
    <property type="evidence" value="ECO:0007669"/>
    <property type="project" value="TreeGrafter"/>
</dbReference>
<organism evidence="1 2">
    <name type="scientific">Pristionchus mayeri</name>
    <dbReference type="NCBI Taxonomy" id="1317129"/>
    <lineage>
        <taxon>Eukaryota</taxon>
        <taxon>Metazoa</taxon>
        <taxon>Ecdysozoa</taxon>
        <taxon>Nematoda</taxon>
        <taxon>Chromadorea</taxon>
        <taxon>Rhabditida</taxon>
        <taxon>Rhabditina</taxon>
        <taxon>Diplogasteromorpha</taxon>
        <taxon>Diplogasteroidea</taxon>
        <taxon>Neodiplogasteridae</taxon>
        <taxon>Pristionchus</taxon>
    </lineage>
</organism>
<proteinExistence type="predicted"/>
<dbReference type="PANTHER" id="PTHR23208">
    <property type="entry name" value="LYSOZYME PROTEIN"/>
    <property type="match status" value="1"/>
</dbReference>
<dbReference type="PANTHER" id="PTHR23208:SF36">
    <property type="entry name" value="LYSOZYME-RELATED"/>
    <property type="match status" value="1"/>
</dbReference>
<dbReference type="InterPro" id="IPR017853">
    <property type="entry name" value="GH"/>
</dbReference>
<protein>
    <submittedName>
        <fullName evidence="1">Uncharacterized protein</fullName>
    </submittedName>
</protein>
<gene>
    <name evidence="1" type="ORF">PMAYCL1PPCAC_29010</name>
</gene>
<reference evidence="2" key="1">
    <citation type="submission" date="2022-10" db="EMBL/GenBank/DDBJ databases">
        <title>Genome assembly of Pristionchus species.</title>
        <authorList>
            <person name="Yoshida K."/>
            <person name="Sommer R.J."/>
        </authorList>
    </citation>
    <scope>NUCLEOTIDE SEQUENCE [LARGE SCALE GENOMIC DNA]</scope>
    <source>
        <strain evidence="2">RS5460</strain>
    </source>
</reference>
<dbReference type="AlphaFoldDB" id="A0AAN5IC85"/>
<accession>A0AAN5IC85</accession>
<feature type="non-terminal residue" evidence="1">
    <location>
        <position position="1"/>
    </location>
</feature>
<sequence>ECMKENGYDFFVARIYKSDGEVDYKGVQNIRNTHAAGMRSVHALLNPCMVWNCPTAENQVALAINATKGTQFDILWLNINAFLTWPADKDWNRQFILDMVKKTSEMGHTAGIYTDESNWAGTVGDWRGMSTCPLRWLNYGLGLNFDDFPSFGGWNTPQLRHFNDNLKGPCSVG</sequence>
<evidence type="ECO:0000313" key="2">
    <source>
        <dbReference type="Proteomes" id="UP001328107"/>
    </source>
</evidence>
<dbReference type="InterPro" id="IPR051595">
    <property type="entry name" value="GH25_Enzymes"/>
</dbReference>
<name>A0AAN5IC85_9BILA</name>
<dbReference type="Gene3D" id="3.20.20.80">
    <property type="entry name" value="Glycosidases"/>
    <property type="match status" value="1"/>
</dbReference>